<evidence type="ECO:0000313" key="1">
    <source>
        <dbReference type="EMBL" id="RMB61014.1"/>
    </source>
</evidence>
<evidence type="ECO:0000313" key="2">
    <source>
        <dbReference type="Proteomes" id="UP000281985"/>
    </source>
</evidence>
<protein>
    <recommendedName>
        <fullName evidence="3">DUF1905 domain-containing protein</fullName>
    </recommendedName>
</protein>
<dbReference type="EMBL" id="REFV01000004">
    <property type="protein sequence ID" value="RMB61014.1"/>
    <property type="molecule type" value="Genomic_DNA"/>
</dbReference>
<accession>A0A3M0G7X8</accession>
<dbReference type="Gene3D" id="2.40.30.100">
    <property type="entry name" value="AF2212/PG0164-like"/>
    <property type="match status" value="1"/>
</dbReference>
<dbReference type="Pfam" id="PF13376">
    <property type="entry name" value="OmdA"/>
    <property type="match status" value="1"/>
</dbReference>
<organism evidence="1 2">
    <name type="scientific">Dokdonia sinensis</name>
    <dbReference type="NCBI Taxonomy" id="2479847"/>
    <lineage>
        <taxon>Bacteria</taxon>
        <taxon>Pseudomonadati</taxon>
        <taxon>Bacteroidota</taxon>
        <taxon>Flavobacteriia</taxon>
        <taxon>Flavobacteriales</taxon>
        <taxon>Flavobacteriaceae</taxon>
        <taxon>Dokdonia</taxon>
    </lineage>
</organism>
<evidence type="ECO:0008006" key="3">
    <source>
        <dbReference type="Google" id="ProtNLM"/>
    </source>
</evidence>
<dbReference type="AlphaFoldDB" id="A0A3M0G7X8"/>
<keyword evidence="2" id="KW-1185">Reference proteome</keyword>
<proteinExistence type="predicted"/>
<sequence length="164" mass="19056">MVALLESKRIPVYIQGTHRIEIPDDIGNTFREAGHTRVAVTAYFEKNSFAFHGKLHKYKEEYVISFGKRYQKELGIFPSDFFEVQLREDTSTYGVEVPEAFQAVLDSDPDGASLFEQLTDGKKRSLIYFVKRIKREQTQVDKTLIIFENLKRGITDQRELVKPF</sequence>
<dbReference type="InterPro" id="IPR037079">
    <property type="entry name" value="AF2212/PG0164-like_sf"/>
</dbReference>
<comment type="caution">
    <text evidence="1">The sequence shown here is derived from an EMBL/GenBank/DDBJ whole genome shotgun (WGS) entry which is preliminary data.</text>
</comment>
<name>A0A3M0G7X8_9FLAO</name>
<gene>
    <name evidence="1" type="ORF">EAX61_05910</name>
</gene>
<reference evidence="1 2" key="1">
    <citation type="submission" date="2018-10" db="EMBL/GenBank/DDBJ databases">
        <title>Dokdonia luteus sp. nov., isolated from sea water.</title>
        <authorList>
            <person name="Zhou L.Y."/>
            <person name="Du Z.J."/>
        </authorList>
    </citation>
    <scope>NUCLEOTIDE SEQUENCE [LARGE SCALE GENOMIC DNA]</scope>
    <source>
        <strain evidence="1 2">SH27</strain>
    </source>
</reference>
<dbReference type="Proteomes" id="UP000281985">
    <property type="component" value="Unassembled WGS sequence"/>
</dbReference>